<dbReference type="RefSeq" id="WP_204379356.1">
    <property type="nucleotide sequence ID" value="NZ_CABFLT010000074.1"/>
</dbReference>
<comment type="caution">
    <text evidence="1">The sequence shown here is derived from an EMBL/GenBank/DDBJ whole genome shotgun (WGS) entry which is preliminary data.</text>
</comment>
<sequence>MRNCTLLDFEQLQDEILNCFLDHAGRFLREHKIISDPDPKTEFEASEREFLVELMVEHSLMQFFGETYSVQDLLNLLGQINTVIEGIRDYRQQQINEKYSEILNKYIELVVDEGGRVYTYNPSLKRRINGILNIRKRYAPLLHKKLEIFYSELTGYAQKNGRFKNASQAVQLILPTLQIKFREFDLQWVQSRLETNKRKILDLTEARKNNENKDTCEDDDFGVSFKIQDRTYLNQIRELQNENKKWEQFLQHPERYFPQQKQLPFNTAYCDEVLVNHLRRRPDLLKEIIQVQLWVVFQKVC</sequence>
<keyword evidence="2" id="KW-1185">Reference proteome</keyword>
<dbReference type="EMBL" id="JBBMLE010000094">
    <property type="protein sequence ID" value="MEK0253872.1"/>
    <property type="molecule type" value="Genomic_DNA"/>
</dbReference>
<proteinExistence type="predicted"/>
<gene>
    <name evidence="1" type="ORF">WM018_15625</name>
</gene>
<evidence type="ECO:0000313" key="1">
    <source>
        <dbReference type="EMBL" id="MEK0253872.1"/>
    </source>
</evidence>
<evidence type="ECO:0000313" key="2">
    <source>
        <dbReference type="Proteomes" id="UP001498501"/>
    </source>
</evidence>
<accession>A0ABU8ZJU4</accession>
<dbReference type="Proteomes" id="UP001498501">
    <property type="component" value="Unassembled WGS sequence"/>
</dbReference>
<organism evidence="1 2">
    <name type="scientific">Acinetobacter junii</name>
    <dbReference type="NCBI Taxonomy" id="40215"/>
    <lineage>
        <taxon>Bacteria</taxon>
        <taxon>Pseudomonadati</taxon>
        <taxon>Pseudomonadota</taxon>
        <taxon>Gammaproteobacteria</taxon>
        <taxon>Moraxellales</taxon>
        <taxon>Moraxellaceae</taxon>
        <taxon>Acinetobacter</taxon>
    </lineage>
</organism>
<name>A0ABU8ZJU4_ACIJU</name>
<reference evidence="1 2" key="1">
    <citation type="submission" date="2024-03" db="EMBL/GenBank/DDBJ databases">
        <title>Cross-transmission of Acinetobacter junii carrying blaOXA-58 in a neonatal intensive care unit.</title>
        <authorList>
            <person name="Bour M."/>
            <person name="Potron A."/>
            <person name="Lecointe D."/>
        </authorList>
    </citation>
    <scope>NUCLEOTIDE SEQUENCE [LARGE SCALE GENOMIC DNA]</scope>
    <source>
        <strain evidence="1 2">21A3096 case 1</strain>
    </source>
</reference>
<protein>
    <submittedName>
        <fullName evidence="1">Uncharacterized protein</fullName>
    </submittedName>
</protein>